<gene>
    <name evidence="5" type="primary">LOC103581464</name>
</gene>
<evidence type="ECO:0000256" key="2">
    <source>
        <dbReference type="ARBA" id="ARBA00023002"/>
    </source>
</evidence>
<feature type="non-terminal residue" evidence="5">
    <location>
        <position position="1"/>
    </location>
</feature>
<reference evidence="5" key="1">
    <citation type="submission" date="2025-08" db="UniProtKB">
        <authorList>
            <consortium name="RefSeq"/>
        </authorList>
    </citation>
    <scope>IDENTIFICATION</scope>
</reference>
<feature type="domain" description="NADP-dependent oxidoreductase" evidence="3">
    <location>
        <begin position="1"/>
        <end position="110"/>
    </location>
</feature>
<dbReference type="PANTHER" id="PTHR43827:SF14">
    <property type="entry name" value="NADP-DEPENDENT OXIDOREDUCTASE DOMAIN-CONTAINING PROTEIN"/>
    <property type="match status" value="1"/>
</dbReference>
<organism evidence="4 5">
    <name type="scientific">Galeopterus variegatus</name>
    <name type="common">Malayan flying lemur</name>
    <name type="synonym">Cynocephalus variegatus</name>
    <dbReference type="NCBI Taxonomy" id="482537"/>
    <lineage>
        <taxon>Eukaryota</taxon>
        <taxon>Metazoa</taxon>
        <taxon>Chordata</taxon>
        <taxon>Craniata</taxon>
        <taxon>Vertebrata</taxon>
        <taxon>Euteleostomi</taxon>
        <taxon>Mammalia</taxon>
        <taxon>Eutheria</taxon>
        <taxon>Euarchontoglires</taxon>
        <taxon>Dermoptera</taxon>
        <taxon>Cynocephalidae</taxon>
        <taxon>Galeopterus</taxon>
    </lineage>
</organism>
<name>A0ABM0PZG8_GALVR</name>
<evidence type="ECO:0000313" key="5">
    <source>
        <dbReference type="RefSeq" id="XP_008561509.1"/>
    </source>
</evidence>
<keyword evidence="1" id="KW-0521">NADP</keyword>
<dbReference type="SUPFAM" id="SSF51430">
    <property type="entry name" value="NAD(P)-linked oxidoreductase"/>
    <property type="match status" value="1"/>
</dbReference>
<evidence type="ECO:0000259" key="3">
    <source>
        <dbReference type="Pfam" id="PF00248"/>
    </source>
</evidence>
<dbReference type="PANTHER" id="PTHR43827">
    <property type="entry name" value="2,5-DIKETO-D-GLUCONIC ACID REDUCTASE"/>
    <property type="match status" value="1"/>
</dbReference>
<dbReference type="InterPro" id="IPR020471">
    <property type="entry name" value="AKR"/>
</dbReference>
<accession>A0ABM0PZG8</accession>
<dbReference type="InterPro" id="IPR036812">
    <property type="entry name" value="NAD(P)_OxRdtase_dom_sf"/>
</dbReference>
<sequence length="160" mass="18444">VECHPYLNQRKLLDFCKSKDIVLVAYSALGGQLINKRADQSIPVLLDDPVLCAMAEKHQRTPALVALRYQLQRGLVVLAQSFNEKHIRENLQVFEFQLSSEDMKVLDGLNRNFRYVNILMTTLIYFLMNIDMDDFYQSPCMWTVTQWASQMLATGHVTSV</sequence>
<keyword evidence="2" id="KW-0560">Oxidoreductase</keyword>
<dbReference type="GeneID" id="103581464"/>
<keyword evidence="4" id="KW-1185">Reference proteome</keyword>
<protein>
    <submittedName>
        <fullName evidence="5">Aldo-keto reductase family 1 member C1 homolog</fullName>
    </submittedName>
</protein>
<proteinExistence type="predicted"/>
<dbReference type="InterPro" id="IPR023210">
    <property type="entry name" value="NADP_OxRdtase_dom"/>
</dbReference>
<evidence type="ECO:0000313" key="4">
    <source>
        <dbReference type="Proteomes" id="UP000694923"/>
    </source>
</evidence>
<dbReference type="Pfam" id="PF00248">
    <property type="entry name" value="Aldo_ket_red"/>
    <property type="match status" value="1"/>
</dbReference>
<dbReference type="RefSeq" id="XP_008561509.1">
    <property type="nucleotide sequence ID" value="XM_008563287.1"/>
</dbReference>
<evidence type="ECO:0000256" key="1">
    <source>
        <dbReference type="ARBA" id="ARBA00022857"/>
    </source>
</evidence>
<dbReference type="Proteomes" id="UP000694923">
    <property type="component" value="Unplaced"/>
</dbReference>
<dbReference type="Gene3D" id="3.20.20.100">
    <property type="entry name" value="NADP-dependent oxidoreductase domain"/>
    <property type="match status" value="1"/>
</dbReference>